<organism evidence="4 5">
    <name type="scientific">Virgibacillus kekensis</name>
    <dbReference type="NCBI Taxonomy" id="202261"/>
    <lineage>
        <taxon>Bacteria</taxon>
        <taxon>Bacillati</taxon>
        <taxon>Bacillota</taxon>
        <taxon>Bacilli</taxon>
        <taxon>Bacillales</taxon>
        <taxon>Bacillaceae</taxon>
        <taxon>Virgibacillus</taxon>
    </lineage>
</organism>
<dbReference type="Pfam" id="PF13624">
    <property type="entry name" value="SurA_N_3"/>
    <property type="match status" value="1"/>
</dbReference>
<feature type="signal peptide" evidence="3">
    <location>
        <begin position="1"/>
        <end position="21"/>
    </location>
</feature>
<evidence type="ECO:0000256" key="2">
    <source>
        <dbReference type="SAM" id="MobiDB-lite"/>
    </source>
</evidence>
<feature type="compositionally biased region" description="Basic and acidic residues" evidence="2">
    <location>
        <begin position="24"/>
        <end position="37"/>
    </location>
</feature>
<keyword evidence="3" id="KW-0732">Signal</keyword>
<evidence type="ECO:0000256" key="1">
    <source>
        <dbReference type="SAM" id="Coils"/>
    </source>
</evidence>
<dbReference type="RefSeq" id="WP_390299225.1">
    <property type="nucleotide sequence ID" value="NZ_JBHSFU010000014.1"/>
</dbReference>
<sequence>MKKAVLFIMTLALLTILAACGEDAAKGDDKNNEKQQDQQEQQQQQQQPPKVEVTDKEKVKEDKVVVSVNGTDITGKKYNSVYAQTKMMMSQYGQDVSDTKKIKDMTISALVEQEILKQDAKDKGIKVTEEEVQSAFEKDKSSTKGDFNKVLEQNHFTEESYKEQVELRLIVEKYANETLDIKVTDKEVQDYYDKILEQQEKAPEEQKQEVPKLKELEDQIRQQLKVQEEQKLLQKRVNELKDKAEIKTMI</sequence>
<dbReference type="PROSITE" id="PS51257">
    <property type="entry name" value="PROKAR_LIPOPROTEIN"/>
    <property type="match status" value="1"/>
</dbReference>
<evidence type="ECO:0000256" key="3">
    <source>
        <dbReference type="SAM" id="SignalP"/>
    </source>
</evidence>
<accession>A0ABV9DNJ7</accession>
<dbReference type="InterPro" id="IPR050245">
    <property type="entry name" value="PrsA_foldase"/>
</dbReference>
<evidence type="ECO:0000313" key="4">
    <source>
        <dbReference type="EMBL" id="MFC4559983.1"/>
    </source>
</evidence>
<reference evidence="5" key="1">
    <citation type="journal article" date="2019" name="Int. J. Syst. Evol. Microbiol.">
        <title>The Global Catalogue of Microorganisms (GCM) 10K type strain sequencing project: providing services to taxonomists for standard genome sequencing and annotation.</title>
        <authorList>
            <consortium name="The Broad Institute Genomics Platform"/>
            <consortium name="The Broad Institute Genome Sequencing Center for Infectious Disease"/>
            <person name="Wu L."/>
            <person name="Ma J."/>
        </authorList>
    </citation>
    <scope>NUCLEOTIDE SEQUENCE [LARGE SCALE GENOMIC DNA]</scope>
    <source>
        <strain evidence="5">CGMCC 4.7426</strain>
    </source>
</reference>
<dbReference type="PANTHER" id="PTHR47245">
    <property type="entry name" value="PEPTIDYLPROLYL ISOMERASE"/>
    <property type="match status" value="1"/>
</dbReference>
<keyword evidence="1" id="KW-0175">Coiled coil</keyword>
<feature type="compositionally biased region" description="Low complexity" evidence="2">
    <location>
        <begin position="38"/>
        <end position="51"/>
    </location>
</feature>
<dbReference type="SUPFAM" id="SSF109998">
    <property type="entry name" value="Triger factor/SurA peptide-binding domain-like"/>
    <property type="match status" value="1"/>
</dbReference>
<feature type="coiled-coil region" evidence="1">
    <location>
        <begin position="210"/>
        <end position="243"/>
    </location>
</feature>
<comment type="caution">
    <text evidence="4">The sequence shown here is derived from an EMBL/GenBank/DDBJ whole genome shotgun (WGS) entry which is preliminary data.</text>
</comment>
<feature type="region of interest" description="Disordered" evidence="2">
    <location>
        <begin position="24"/>
        <end position="58"/>
    </location>
</feature>
<dbReference type="InterPro" id="IPR027304">
    <property type="entry name" value="Trigger_fact/SurA_dom_sf"/>
</dbReference>
<dbReference type="EMBL" id="JBHSFU010000014">
    <property type="protein sequence ID" value="MFC4559983.1"/>
    <property type="molecule type" value="Genomic_DNA"/>
</dbReference>
<dbReference type="Proteomes" id="UP001595989">
    <property type="component" value="Unassembled WGS sequence"/>
</dbReference>
<name>A0ABV9DNJ7_9BACI</name>
<evidence type="ECO:0000313" key="5">
    <source>
        <dbReference type="Proteomes" id="UP001595989"/>
    </source>
</evidence>
<keyword evidence="5" id="KW-1185">Reference proteome</keyword>
<feature type="chain" id="PRO_5046556531" evidence="3">
    <location>
        <begin position="22"/>
        <end position="250"/>
    </location>
</feature>
<dbReference type="PANTHER" id="PTHR47245:SF2">
    <property type="entry name" value="PEPTIDYL-PROLYL CIS-TRANS ISOMERASE HP_0175-RELATED"/>
    <property type="match status" value="1"/>
</dbReference>
<proteinExistence type="predicted"/>
<dbReference type="Gene3D" id="1.10.4030.10">
    <property type="entry name" value="Porin chaperone SurA, peptide-binding domain"/>
    <property type="match status" value="1"/>
</dbReference>
<gene>
    <name evidence="4" type="ORF">ACFO3D_17615</name>
</gene>
<protein>
    <submittedName>
        <fullName evidence="4">SurA N-terminal domain-containing protein</fullName>
    </submittedName>
</protein>